<dbReference type="Pfam" id="PF07676">
    <property type="entry name" value="PD40"/>
    <property type="match status" value="2"/>
</dbReference>
<reference evidence="2" key="2">
    <citation type="submission" date="2020-08" db="EMBL/GenBank/DDBJ databases">
        <authorList>
            <person name="Chen M."/>
            <person name="Teng W."/>
            <person name="Zhao L."/>
            <person name="Hu C."/>
            <person name="Zhou Y."/>
            <person name="Han B."/>
            <person name="Song L."/>
            <person name="Shu W."/>
        </authorList>
    </citation>
    <scope>NUCLEOTIDE SEQUENCE</scope>
    <source>
        <strain evidence="2">FACHB-1375</strain>
    </source>
</reference>
<dbReference type="SUPFAM" id="SSF82171">
    <property type="entry name" value="DPP6 N-terminal domain-like"/>
    <property type="match status" value="1"/>
</dbReference>
<dbReference type="AlphaFoldDB" id="A0A926ZK89"/>
<comment type="caution">
    <text evidence="2">The sequence shown here is derived from an EMBL/GenBank/DDBJ whole genome shotgun (WGS) entry which is preliminary data.</text>
</comment>
<proteinExistence type="inferred from homology"/>
<reference evidence="2" key="1">
    <citation type="journal article" date="2015" name="ISME J.">
        <title>Draft Genome Sequence of Streptomyces incarnatus NRRL8089, which Produces the Nucleoside Antibiotic Sinefungin.</title>
        <authorList>
            <person name="Oshima K."/>
            <person name="Hattori M."/>
            <person name="Shimizu H."/>
            <person name="Fukuda K."/>
            <person name="Nemoto M."/>
            <person name="Inagaki K."/>
            <person name="Tamura T."/>
        </authorList>
    </citation>
    <scope>NUCLEOTIDE SEQUENCE</scope>
    <source>
        <strain evidence="2">FACHB-1375</strain>
    </source>
</reference>
<comment type="similarity">
    <text evidence="1">Belongs to the TolB family.</text>
</comment>
<evidence type="ECO:0000313" key="3">
    <source>
        <dbReference type="Proteomes" id="UP000641646"/>
    </source>
</evidence>
<organism evidence="2 3">
    <name type="scientific">Aerosakkonema funiforme FACHB-1375</name>
    <dbReference type="NCBI Taxonomy" id="2949571"/>
    <lineage>
        <taxon>Bacteria</taxon>
        <taxon>Bacillati</taxon>
        <taxon>Cyanobacteriota</taxon>
        <taxon>Cyanophyceae</taxon>
        <taxon>Oscillatoriophycideae</taxon>
        <taxon>Aerosakkonematales</taxon>
        <taxon>Aerosakkonemataceae</taxon>
        <taxon>Aerosakkonema</taxon>
    </lineage>
</organism>
<keyword evidence="3" id="KW-1185">Reference proteome</keyword>
<dbReference type="Gene3D" id="2.120.10.30">
    <property type="entry name" value="TolB, C-terminal domain"/>
    <property type="match status" value="1"/>
</dbReference>
<evidence type="ECO:0000256" key="1">
    <source>
        <dbReference type="ARBA" id="ARBA00009820"/>
    </source>
</evidence>
<dbReference type="InterPro" id="IPR011042">
    <property type="entry name" value="6-blade_b-propeller_TolB-like"/>
</dbReference>
<accession>A0A926ZK89</accession>
<dbReference type="Proteomes" id="UP000641646">
    <property type="component" value="Unassembled WGS sequence"/>
</dbReference>
<dbReference type="InterPro" id="IPR011659">
    <property type="entry name" value="WD40"/>
</dbReference>
<name>A0A926ZK89_9CYAN</name>
<gene>
    <name evidence="2" type="ORF">H6G03_35840</name>
</gene>
<dbReference type="RefSeq" id="WP_190475639.1">
    <property type="nucleotide sequence ID" value="NZ_JACJPW010000197.1"/>
</dbReference>
<evidence type="ECO:0000313" key="2">
    <source>
        <dbReference type="EMBL" id="MBD2186368.1"/>
    </source>
</evidence>
<protein>
    <submittedName>
        <fullName evidence="2">TolB family protein</fullName>
    </submittedName>
</protein>
<dbReference type="PANTHER" id="PTHR36842">
    <property type="entry name" value="PROTEIN TOLB HOMOLOG"/>
    <property type="match status" value="1"/>
</dbReference>
<sequence length="183" mass="20416">MPKTPAQRWLHWGITLTVAGLFVACSTMPNPLSLGSLNSGYSEEQPALSGDGRFLAFVSNRNGRRGILLYDVQRQQLMDLPGLNRPGEIAEHPSLSYTGRYIAYIADDRGRGIVAVYDRAIERSQPLTLWYRGQVRHPSISPDGRYIVYETGSRGQWDIEVIDRGPNIELDMADSPPSAEIKN</sequence>
<dbReference type="PROSITE" id="PS51257">
    <property type="entry name" value="PROKAR_LIPOPROTEIN"/>
    <property type="match status" value="1"/>
</dbReference>
<dbReference type="EMBL" id="JACJPW010000197">
    <property type="protein sequence ID" value="MBD2186368.1"/>
    <property type="molecule type" value="Genomic_DNA"/>
</dbReference>